<keyword evidence="1" id="KW-1133">Transmembrane helix</keyword>
<dbReference type="EMBL" id="JBHRWI010000005">
    <property type="protein sequence ID" value="MFC3509502.1"/>
    <property type="molecule type" value="Genomic_DNA"/>
</dbReference>
<evidence type="ECO:0008006" key="4">
    <source>
        <dbReference type="Google" id="ProtNLM"/>
    </source>
</evidence>
<dbReference type="Proteomes" id="UP001595764">
    <property type="component" value="Unassembled WGS sequence"/>
</dbReference>
<comment type="caution">
    <text evidence="2">The sequence shown here is derived from an EMBL/GenBank/DDBJ whole genome shotgun (WGS) entry which is preliminary data.</text>
</comment>
<name>A0ABV7Q8A2_9PSEU</name>
<gene>
    <name evidence="2" type="ORF">ACFORO_04940</name>
</gene>
<evidence type="ECO:0000256" key="1">
    <source>
        <dbReference type="SAM" id="Phobius"/>
    </source>
</evidence>
<keyword evidence="1" id="KW-0472">Membrane</keyword>
<evidence type="ECO:0000313" key="3">
    <source>
        <dbReference type="Proteomes" id="UP001595764"/>
    </source>
</evidence>
<dbReference type="RefSeq" id="WP_377871933.1">
    <property type="nucleotide sequence ID" value="NZ_JBHMAY010000035.1"/>
</dbReference>
<accession>A0ABV7Q8A2</accession>
<keyword evidence="1" id="KW-0812">Transmembrane</keyword>
<sequence>MYPLAEGEQLLWSGRPQRYVRRYADYHNYVGVAVGFGTIVATGIVGIVMFDVDPVTFSLWPSFFVLAIALIAEQNRQRRVLFGVLTYLVTDRRIVFVADRPGGIEFRWVWLPDLATPRVRDHGDGTGTVGFGAPVRVRLRAQKFQARSLLTTMVPELVAIEDPEHVAELIARNAPRTPAAG</sequence>
<organism evidence="2 3">
    <name type="scientific">Amycolatopsis halotolerans</name>
    <dbReference type="NCBI Taxonomy" id="330083"/>
    <lineage>
        <taxon>Bacteria</taxon>
        <taxon>Bacillati</taxon>
        <taxon>Actinomycetota</taxon>
        <taxon>Actinomycetes</taxon>
        <taxon>Pseudonocardiales</taxon>
        <taxon>Pseudonocardiaceae</taxon>
        <taxon>Amycolatopsis</taxon>
    </lineage>
</organism>
<feature type="transmembrane region" description="Helical" evidence="1">
    <location>
        <begin position="55"/>
        <end position="72"/>
    </location>
</feature>
<feature type="transmembrane region" description="Helical" evidence="1">
    <location>
        <begin position="26"/>
        <end position="49"/>
    </location>
</feature>
<protein>
    <recommendedName>
        <fullName evidence="4">DUF304 domain-containing protein</fullName>
    </recommendedName>
</protein>
<reference evidence="3" key="1">
    <citation type="journal article" date="2019" name="Int. J. Syst. Evol. Microbiol.">
        <title>The Global Catalogue of Microorganisms (GCM) 10K type strain sequencing project: providing services to taxonomists for standard genome sequencing and annotation.</title>
        <authorList>
            <consortium name="The Broad Institute Genomics Platform"/>
            <consortium name="The Broad Institute Genome Sequencing Center for Infectious Disease"/>
            <person name="Wu L."/>
            <person name="Ma J."/>
        </authorList>
    </citation>
    <scope>NUCLEOTIDE SEQUENCE [LARGE SCALE GENOMIC DNA]</scope>
    <source>
        <strain evidence="3">CGMCC 4.7682</strain>
    </source>
</reference>
<keyword evidence="3" id="KW-1185">Reference proteome</keyword>
<proteinExistence type="predicted"/>
<evidence type="ECO:0000313" key="2">
    <source>
        <dbReference type="EMBL" id="MFC3509502.1"/>
    </source>
</evidence>